<name>A0A285EKD3_9ACTN</name>
<evidence type="ECO:0000313" key="2">
    <source>
        <dbReference type="Proteomes" id="UP000219514"/>
    </source>
</evidence>
<dbReference type="EMBL" id="OBDO01000010">
    <property type="protein sequence ID" value="SNX98461.1"/>
    <property type="molecule type" value="Genomic_DNA"/>
</dbReference>
<dbReference type="OrthoDB" id="5196645at2"/>
<accession>A0A285EKD3</accession>
<sequence>MVRRGIAFHARNGNSSGRAAVSFAYGNPGDVVLVGDWDGNGTLGVRRDAGGVPPNPGDAVNCPDFAMQEQAQEWFNRYHPYYGDVAGLDVDGDLIACETLS</sequence>
<protein>
    <submittedName>
        <fullName evidence="1">Excalibur calcium-binding domain-containing protein</fullName>
    </submittedName>
</protein>
<dbReference type="AlphaFoldDB" id="A0A285EKD3"/>
<gene>
    <name evidence="1" type="ORF">SAMN06893097_110245</name>
</gene>
<proteinExistence type="predicted"/>
<evidence type="ECO:0000313" key="1">
    <source>
        <dbReference type="EMBL" id="SNX98461.1"/>
    </source>
</evidence>
<organism evidence="1 2">
    <name type="scientific">Geodermatophilus sabuli</name>
    <dbReference type="NCBI Taxonomy" id="1564158"/>
    <lineage>
        <taxon>Bacteria</taxon>
        <taxon>Bacillati</taxon>
        <taxon>Actinomycetota</taxon>
        <taxon>Actinomycetes</taxon>
        <taxon>Geodermatophilales</taxon>
        <taxon>Geodermatophilaceae</taxon>
        <taxon>Geodermatophilus</taxon>
    </lineage>
</organism>
<keyword evidence="2" id="KW-1185">Reference proteome</keyword>
<reference evidence="1 2" key="1">
    <citation type="submission" date="2017-09" db="EMBL/GenBank/DDBJ databases">
        <authorList>
            <person name="Ehlers B."/>
            <person name="Leendertz F.H."/>
        </authorList>
    </citation>
    <scope>NUCLEOTIDE SEQUENCE [LARGE SCALE GENOMIC DNA]</scope>
    <source>
        <strain evidence="1 2">DSM 46844</strain>
    </source>
</reference>
<dbReference type="RefSeq" id="WP_143426719.1">
    <property type="nucleotide sequence ID" value="NZ_JACHXB010000005.1"/>
</dbReference>
<dbReference type="Proteomes" id="UP000219514">
    <property type="component" value="Unassembled WGS sequence"/>
</dbReference>